<dbReference type="PANTHER" id="PTHR12993:SF11">
    <property type="entry name" value="N-ACETYLGLUCOSAMINYL-PHOSPHATIDYLINOSITOL DE-N-ACETYLASE"/>
    <property type="match status" value="1"/>
</dbReference>
<dbReference type="Gene3D" id="3.40.50.10320">
    <property type="entry name" value="LmbE-like"/>
    <property type="match status" value="1"/>
</dbReference>
<dbReference type="KEGG" id="bnn:FOA43_000031"/>
<gene>
    <name evidence="4" type="ORF">FOA43_000031</name>
</gene>
<accession>A0A875RMU8</accession>
<keyword evidence="3" id="KW-1133">Transmembrane helix</keyword>
<dbReference type="GeneID" id="62193432"/>
<organism evidence="4 5">
    <name type="scientific">Eeniella nana</name>
    <name type="common">Yeast</name>
    <name type="synonym">Brettanomyces nanus</name>
    <dbReference type="NCBI Taxonomy" id="13502"/>
    <lineage>
        <taxon>Eukaryota</taxon>
        <taxon>Fungi</taxon>
        <taxon>Dikarya</taxon>
        <taxon>Ascomycota</taxon>
        <taxon>Saccharomycotina</taxon>
        <taxon>Pichiomycetes</taxon>
        <taxon>Pichiales</taxon>
        <taxon>Pichiaceae</taxon>
        <taxon>Brettanomyces</taxon>
    </lineage>
</organism>
<keyword evidence="3" id="KW-0472">Membrane</keyword>
<name>A0A875RMU8_EENNA</name>
<dbReference type="UniPathway" id="UPA00196"/>
<dbReference type="AlphaFoldDB" id="A0A875RMU8"/>
<keyword evidence="5" id="KW-1185">Reference proteome</keyword>
<dbReference type="GO" id="GO:0000225">
    <property type="term" value="F:N-acetylglucosaminylphosphatidylinositol deacetylase activity"/>
    <property type="evidence" value="ECO:0007669"/>
    <property type="project" value="UniProtKB-EC"/>
</dbReference>
<sequence length="323" mass="37573">MGGGGYTLNRVFLKLFSAFFLWVFISTISPCILKSYFPGLLITSLPDNDGYLHSSSLYQLNAETVISNDLVNSDIVLVTAHPDDESMFFSPTIMELNKKNYGNQIHLVCLSNGNFDGLGEVRRHEVDKASQYLDISSVVVLRFEDNISKEWDPVEISQRLNGELPKMHFSSKRLIFLTFDEDGVSGHPNHQSLFYGVKRFVDSKDRVFMRMDIRFFKLSTWPIYKKYSGFFWVNFELLRKTIRELGVFDKIRFLCNEFFANVSPLKSATVTKAPVMIYNNFNTWIVSLSTMTYAHYSQIVWFRWFWIFLSKYMNSNELVEVLP</sequence>
<comment type="similarity">
    <text evidence="1">Belongs to the PIGL family.</text>
</comment>
<dbReference type="GO" id="GO:0006506">
    <property type="term" value="P:GPI anchor biosynthetic process"/>
    <property type="evidence" value="ECO:0007669"/>
    <property type="project" value="UniProtKB-UniPathway"/>
</dbReference>
<dbReference type="EC" id="3.5.1.89" evidence="2"/>
<feature type="transmembrane region" description="Helical" evidence="3">
    <location>
        <begin position="12"/>
        <end position="33"/>
    </location>
</feature>
<dbReference type="EMBL" id="CP064812">
    <property type="protein sequence ID" value="QPG72730.1"/>
    <property type="molecule type" value="Genomic_DNA"/>
</dbReference>
<reference evidence="4" key="1">
    <citation type="submission" date="2020-10" db="EMBL/GenBank/DDBJ databases">
        <authorList>
            <person name="Roach M.J.R."/>
        </authorList>
    </citation>
    <scope>NUCLEOTIDE SEQUENCE</scope>
    <source>
        <strain evidence="4">CBS 1945</strain>
    </source>
</reference>
<dbReference type="Proteomes" id="UP000662931">
    <property type="component" value="Chromosome 1"/>
</dbReference>
<keyword evidence="3" id="KW-0812">Transmembrane</keyword>
<evidence type="ECO:0000256" key="1">
    <source>
        <dbReference type="ARBA" id="ARBA00006066"/>
    </source>
</evidence>
<dbReference type="GO" id="GO:0016020">
    <property type="term" value="C:membrane"/>
    <property type="evidence" value="ECO:0007669"/>
    <property type="project" value="GOC"/>
</dbReference>
<dbReference type="PANTHER" id="PTHR12993">
    <property type="entry name" value="N-ACETYLGLUCOSAMINYL-PHOSPHATIDYLINOSITOL DE-N-ACETYLASE-RELATED"/>
    <property type="match status" value="1"/>
</dbReference>
<evidence type="ECO:0000313" key="4">
    <source>
        <dbReference type="EMBL" id="QPG72730.1"/>
    </source>
</evidence>
<evidence type="ECO:0000256" key="3">
    <source>
        <dbReference type="SAM" id="Phobius"/>
    </source>
</evidence>
<evidence type="ECO:0000256" key="2">
    <source>
        <dbReference type="ARBA" id="ARBA00012176"/>
    </source>
</evidence>
<protein>
    <recommendedName>
        <fullName evidence="2">N-acetylglucosaminylphosphatidylinositol deacetylase</fullName>
        <ecNumber evidence="2">3.5.1.89</ecNumber>
    </recommendedName>
</protein>
<dbReference type="GO" id="GO:0005783">
    <property type="term" value="C:endoplasmic reticulum"/>
    <property type="evidence" value="ECO:0007669"/>
    <property type="project" value="TreeGrafter"/>
</dbReference>
<dbReference type="InterPro" id="IPR003737">
    <property type="entry name" value="GlcNAc_PI_deacetylase-related"/>
</dbReference>
<proteinExistence type="inferred from homology"/>
<evidence type="ECO:0000313" key="5">
    <source>
        <dbReference type="Proteomes" id="UP000662931"/>
    </source>
</evidence>
<dbReference type="OrthoDB" id="440160at2759"/>
<dbReference type="InterPro" id="IPR024078">
    <property type="entry name" value="LmbE-like_dom_sf"/>
</dbReference>
<dbReference type="SUPFAM" id="SSF102588">
    <property type="entry name" value="LmbE-like"/>
    <property type="match status" value="1"/>
</dbReference>
<dbReference type="Pfam" id="PF02585">
    <property type="entry name" value="PIG-L"/>
    <property type="match status" value="1"/>
</dbReference>
<dbReference type="RefSeq" id="XP_038776295.1">
    <property type="nucleotide sequence ID" value="XM_038920367.1"/>
</dbReference>